<evidence type="ECO:0000313" key="1">
    <source>
        <dbReference type="EMBL" id="MBD2503166.1"/>
    </source>
</evidence>
<dbReference type="RefSeq" id="WP_190476030.1">
    <property type="nucleotide sequence ID" value="NZ_JACJSG010000031.1"/>
</dbReference>
<accession>A0ABR8DAJ3</accession>
<sequence length="98" mass="10747">MDAETVANNNILAPLAQVIDQLVDYGDPLEDPITGQALKISEVKVAMPLELRVETKAAAQVALKASAPTQKTETTIMPVFHRLTLRILTLLALKRRSR</sequence>
<evidence type="ECO:0000313" key="2">
    <source>
        <dbReference type="Proteomes" id="UP000661112"/>
    </source>
</evidence>
<organism evidence="1 2">
    <name type="scientific">Anabaena azotica FACHB-119</name>
    <dbReference type="NCBI Taxonomy" id="947527"/>
    <lineage>
        <taxon>Bacteria</taxon>
        <taxon>Bacillati</taxon>
        <taxon>Cyanobacteriota</taxon>
        <taxon>Cyanophyceae</taxon>
        <taxon>Nostocales</taxon>
        <taxon>Nostocaceae</taxon>
        <taxon>Anabaena</taxon>
        <taxon>Anabaena azotica</taxon>
    </lineage>
</organism>
<reference evidence="1 2" key="1">
    <citation type="journal article" date="2020" name="ISME J.">
        <title>Comparative genomics reveals insights into cyanobacterial evolution and habitat adaptation.</title>
        <authorList>
            <person name="Chen M.Y."/>
            <person name="Teng W.K."/>
            <person name="Zhao L."/>
            <person name="Hu C.X."/>
            <person name="Zhou Y.K."/>
            <person name="Han B.P."/>
            <person name="Song L.R."/>
            <person name="Shu W.S."/>
        </authorList>
    </citation>
    <scope>NUCLEOTIDE SEQUENCE [LARGE SCALE GENOMIC DNA]</scope>
    <source>
        <strain evidence="1 2">FACHB-119</strain>
    </source>
</reference>
<protein>
    <submittedName>
        <fullName evidence="1">Uncharacterized protein</fullName>
    </submittedName>
</protein>
<proteinExistence type="predicted"/>
<dbReference type="Proteomes" id="UP000661112">
    <property type="component" value="Unassembled WGS sequence"/>
</dbReference>
<name>A0ABR8DAJ3_9NOST</name>
<gene>
    <name evidence="1" type="ORF">H6G83_21595</name>
</gene>
<dbReference type="EMBL" id="JACJSG010000031">
    <property type="protein sequence ID" value="MBD2503166.1"/>
    <property type="molecule type" value="Genomic_DNA"/>
</dbReference>
<comment type="caution">
    <text evidence="1">The sequence shown here is derived from an EMBL/GenBank/DDBJ whole genome shotgun (WGS) entry which is preliminary data.</text>
</comment>
<keyword evidence="2" id="KW-1185">Reference proteome</keyword>